<dbReference type="InterPro" id="IPR015330">
    <property type="entry name" value="DNA_primase/pol_bifunc_N"/>
</dbReference>
<dbReference type="InterPro" id="IPR027417">
    <property type="entry name" value="P-loop_NTPase"/>
</dbReference>
<dbReference type="SMART" id="SM00943">
    <property type="entry name" value="Prim-Pol"/>
    <property type="match status" value="1"/>
</dbReference>
<dbReference type="PANTHER" id="PTHR35372:SF2">
    <property type="entry name" value="SF3 HELICASE DOMAIN-CONTAINING PROTEIN"/>
    <property type="match status" value="1"/>
</dbReference>
<dbReference type="InterPro" id="IPR014818">
    <property type="entry name" value="Phage/plasmid_primase_P4_C"/>
</dbReference>
<evidence type="ECO:0000313" key="9">
    <source>
        <dbReference type="Proteomes" id="UP000664702"/>
    </source>
</evidence>
<dbReference type="RefSeq" id="WP_208087213.1">
    <property type="nucleotide sequence ID" value="NZ_CP086136.1"/>
</dbReference>
<feature type="compositionally biased region" description="Low complexity" evidence="5">
    <location>
        <begin position="354"/>
        <end position="381"/>
    </location>
</feature>
<accession>A0A939MCK4</accession>
<dbReference type="Proteomes" id="UP000664702">
    <property type="component" value="Chromosome"/>
</dbReference>
<dbReference type="GO" id="GO:0004386">
    <property type="term" value="F:helicase activity"/>
    <property type="evidence" value="ECO:0007669"/>
    <property type="project" value="UniProtKB-KW"/>
</dbReference>
<keyword evidence="4" id="KW-0067">ATP-binding</keyword>
<evidence type="ECO:0000313" key="8">
    <source>
        <dbReference type="EMBL" id="UEM09032.1"/>
    </source>
</evidence>
<evidence type="ECO:0000256" key="3">
    <source>
        <dbReference type="ARBA" id="ARBA00022806"/>
    </source>
</evidence>
<reference evidence="7" key="1">
    <citation type="submission" date="2021-03" db="EMBL/GenBank/DDBJ databases">
        <title>Whole Genome Sequence of Bradyrhizobium sp. Strain 144S4.</title>
        <authorList>
            <person name="Bromfield E.S.P."/>
            <person name="Cloutier S."/>
        </authorList>
    </citation>
    <scope>NUCLEOTIDE SEQUENCE [LARGE SCALE GENOMIC DNA]</scope>
    <source>
        <strain evidence="7">144S4</strain>
    </source>
</reference>
<evidence type="ECO:0000256" key="5">
    <source>
        <dbReference type="SAM" id="MobiDB-lite"/>
    </source>
</evidence>
<dbReference type="InterPro" id="IPR051620">
    <property type="entry name" value="ORF904-like_C"/>
</dbReference>
<evidence type="ECO:0000313" key="7">
    <source>
        <dbReference type="EMBL" id="MBO1865410.1"/>
    </source>
</evidence>
<dbReference type="Gene3D" id="3.40.50.300">
    <property type="entry name" value="P-loop containing nucleotide triphosphate hydrolases"/>
    <property type="match status" value="1"/>
</dbReference>
<dbReference type="InterPro" id="IPR006500">
    <property type="entry name" value="Helicase_put_C_phage/plasmid"/>
</dbReference>
<evidence type="ECO:0000256" key="4">
    <source>
        <dbReference type="ARBA" id="ARBA00022840"/>
    </source>
</evidence>
<dbReference type="PROSITE" id="PS51206">
    <property type="entry name" value="SF3_HELICASE_1"/>
    <property type="match status" value="1"/>
</dbReference>
<name>A0A939MCK4_9BRAD</name>
<feature type="compositionally biased region" description="Basic and acidic residues" evidence="5">
    <location>
        <begin position="312"/>
        <end position="328"/>
    </location>
</feature>
<dbReference type="InterPro" id="IPR014015">
    <property type="entry name" value="Helicase_SF3_DNA-vir"/>
</dbReference>
<dbReference type="EMBL" id="JAGEMI010000001">
    <property type="protein sequence ID" value="MBO1865410.1"/>
    <property type="molecule type" value="Genomic_DNA"/>
</dbReference>
<evidence type="ECO:0000259" key="6">
    <source>
        <dbReference type="PROSITE" id="PS51206"/>
    </source>
</evidence>
<gene>
    <name evidence="8" type="ORF">J4G43_030300</name>
    <name evidence="7" type="ORF">J4G43_32275</name>
</gene>
<dbReference type="GO" id="GO:0016787">
    <property type="term" value="F:hydrolase activity"/>
    <property type="evidence" value="ECO:0007669"/>
    <property type="project" value="UniProtKB-KW"/>
</dbReference>
<keyword evidence="3" id="KW-0347">Helicase</keyword>
<dbReference type="SUPFAM" id="SSF56747">
    <property type="entry name" value="Prim-pol domain"/>
    <property type="match status" value="1"/>
</dbReference>
<evidence type="ECO:0000256" key="1">
    <source>
        <dbReference type="ARBA" id="ARBA00022741"/>
    </source>
</evidence>
<dbReference type="Pfam" id="PF09250">
    <property type="entry name" value="Prim-Pol"/>
    <property type="match status" value="1"/>
</dbReference>
<dbReference type="EMBL" id="CP086136">
    <property type="protein sequence ID" value="UEM09032.1"/>
    <property type="molecule type" value="Genomic_DNA"/>
</dbReference>
<proteinExistence type="predicted"/>
<dbReference type="KEGG" id="bban:J4G43_030300"/>
<sequence>MSILDHALAYAVRGWPVFPCHPKTKQPLVKSDVEGEGGYKLATIEADTIRAWWKRWPRAMIGFSPGAIGVFVVDFDAGEDKKTGEIFEAAGLQLALEGAIGGLLPATLFTRTPRGGVHLWFQKPDDVDEILNRSNLLGPQSKTDIRGDNGYVVLPPSLRDDGVAYAWGGDAETAIAPAPAALVNLVLRRGAFEEKPAQGPGIGARAAAGVKPPAGKGDGAIAAGDDAVRRYCLSALDAELQGVRNAGQGGRNDALNIASLKLAQFVAAGGLNESFVRASLENAAADCGLIRDDGLRAVKATIESGFRKGRTQPRDFDEIRRQAADRQSRPRGRGQSGSVTRDDGRREDADAADRMASSRRSPSAGAARPSDDSNPPDSSFAPAPPPGTNGKPSSQTGAARVSAGGWGTGGEPPNPPAETSEARNMRLAFFPLTDLGNAERFRERYKDRLLWCPAIGWLSWDGRRWSREGAEELVKIAEHDTVRMIQEEAKELKASGCKDDKDAPRGARDFVFKVDRDGNKTFYSEKVASWGRSSEAVNKLGALSKRGAPYFAVSIDKLDADKMKINVRNGTLVIAKREDADYVDFRPHDPADMITKLAPVDFDPAAERSVFDSFLARVQPQAEMRAFLQQWLGVSLTGVTEQLLAFLYGKGSNGKSVLMDAVSYVAGDYGETVPIETFLDHGKSRGAGQATPDLAILPGVRMLRTSEPEKGAKLAEALVKLVTGGEPIQARHLNRDFFKFYPQFKLTMSGNYRPTISGTDEGIWRRVRLVPFGVTIPKEERDIHLGDKLRAEASGILNWLLDGLRVWLDKGLQEPAEVVEATAEYRSASDPLGRFLAACVVDSIGDRVQSSVLHQVYEAWCKASGENAWKNRGLSLALQERGYKSKQSNVMWFLDIKLTKSVNDFVDHEGNPLRMRADGEKEAVDAGDVEI</sequence>
<dbReference type="NCBIfam" id="TIGR01613">
    <property type="entry name" value="primase_Cterm"/>
    <property type="match status" value="1"/>
</dbReference>
<dbReference type="CDD" id="cd04859">
    <property type="entry name" value="Prim_Pol"/>
    <property type="match status" value="1"/>
</dbReference>
<keyword evidence="2" id="KW-0378">Hydrolase</keyword>
<dbReference type="PANTHER" id="PTHR35372">
    <property type="entry name" value="ATP BINDING PROTEIN-RELATED"/>
    <property type="match status" value="1"/>
</dbReference>
<dbReference type="InterPro" id="IPR004968">
    <property type="entry name" value="DNA_primase/NTPase_C"/>
</dbReference>
<feature type="domain" description="SF3 helicase" evidence="6">
    <location>
        <begin position="623"/>
        <end position="785"/>
    </location>
</feature>
<organism evidence="7">
    <name type="scientific">Bradyrhizobium barranii subsp. barranii</name>
    <dbReference type="NCBI Taxonomy" id="2823807"/>
    <lineage>
        <taxon>Bacteria</taxon>
        <taxon>Pseudomonadati</taxon>
        <taxon>Pseudomonadota</taxon>
        <taxon>Alphaproteobacteria</taxon>
        <taxon>Hyphomicrobiales</taxon>
        <taxon>Nitrobacteraceae</taxon>
        <taxon>Bradyrhizobium</taxon>
        <taxon>Bradyrhizobium barranii</taxon>
    </lineage>
</organism>
<dbReference type="GO" id="GO:0005524">
    <property type="term" value="F:ATP binding"/>
    <property type="evidence" value="ECO:0007669"/>
    <property type="project" value="UniProtKB-KW"/>
</dbReference>
<reference evidence="8 9" key="2">
    <citation type="journal article" date="2022" name="Int. J. Syst. Evol. Microbiol.">
        <title>Strains of Bradyrhizobium barranii sp. nov. associated with legumes native to Canada are symbionts of soybeans and belong to different subspecies (subsp. barranii subsp. nov. and subsp. apii subsp. nov.) and symbiovars (sv. glycinearum and sv. septentrionale).</title>
        <authorList>
            <person name="Bromfield E.S.P."/>
            <person name="Cloutier S."/>
            <person name="Wasai-Hara S."/>
            <person name="Minamisawa K."/>
        </authorList>
    </citation>
    <scope>NUCLEOTIDE SEQUENCE [LARGE SCALE GENOMIC DNA]</scope>
    <source>
        <strain evidence="8 9">144S4</strain>
    </source>
</reference>
<keyword evidence="1" id="KW-0547">Nucleotide-binding</keyword>
<feature type="region of interest" description="Disordered" evidence="5">
    <location>
        <begin position="306"/>
        <end position="419"/>
    </location>
</feature>
<dbReference type="Pfam" id="PF08706">
    <property type="entry name" value="D5_N"/>
    <property type="match status" value="1"/>
</dbReference>
<dbReference type="SMART" id="SM00885">
    <property type="entry name" value="D5_N"/>
    <property type="match status" value="1"/>
</dbReference>
<evidence type="ECO:0000256" key="2">
    <source>
        <dbReference type="ARBA" id="ARBA00022801"/>
    </source>
</evidence>
<dbReference type="AlphaFoldDB" id="A0A939MCK4"/>
<dbReference type="Pfam" id="PF03288">
    <property type="entry name" value="Pox_D5"/>
    <property type="match status" value="1"/>
</dbReference>
<feature type="compositionally biased region" description="Basic and acidic residues" evidence="5">
    <location>
        <begin position="340"/>
        <end position="353"/>
    </location>
</feature>
<protein>
    <submittedName>
        <fullName evidence="7">Bifunctional DNA primase/polymerase</fullName>
    </submittedName>
    <submittedName>
        <fullName evidence="8">Phage/plasmid primase, P4 family</fullName>
    </submittedName>
</protein>